<dbReference type="PANTHER" id="PTHR32089:SF112">
    <property type="entry name" value="LYSOZYME-LIKE PROTEIN-RELATED"/>
    <property type="match status" value="1"/>
</dbReference>
<feature type="domain" description="Methyl-accepting transducer" evidence="3">
    <location>
        <begin position="85"/>
        <end position="305"/>
    </location>
</feature>
<dbReference type="OrthoDB" id="9816519at2"/>
<keyword evidence="5" id="KW-1185">Reference proteome</keyword>
<evidence type="ECO:0000313" key="4">
    <source>
        <dbReference type="EMBL" id="QDH23835.1"/>
    </source>
</evidence>
<dbReference type="Pfam" id="PF00015">
    <property type="entry name" value="MCPsignal"/>
    <property type="match status" value="1"/>
</dbReference>
<evidence type="ECO:0000256" key="1">
    <source>
        <dbReference type="ARBA" id="ARBA00023224"/>
    </source>
</evidence>
<evidence type="ECO:0000313" key="5">
    <source>
        <dbReference type="Proteomes" id="UP000316968"/>
    </source>
</evidence>
<dbReference type="GO" id="GO:0016020">
    <property type="term" value="C:membrane"/>
    <property type="evidence" value="ECO:0007669"/>
    <property type="project" value="InterPro"/>
</dbReference>
<keyword evidence="1 2" id="KW-0807">Transducer</keyword>
<evidence type="ECO:0000259" key="3">
    <source>
        <dbReference type="PROSITE" id="PS50111"/>
    </source>
</evidence>
<dbReference type="AlphaFoldDB" id="A0A4Y6V688"/>
<evidence type="ECO:0000256" key="2">
    <source>
        <dbReference type="PROSITE-ProRule" id="PRU00284"/>
    </source>
</evidence>
<name>A0A4Y6V688_SACBS</name>
<dbReference type="PROSITE" id="PS50111">
    <property type="entry name" value="CHEMOTAXIS_TRANSDUC_2"/>
    <property type="match status" value="1"/>
</dbReference>
<gene>
    <name evidence="4" type="ORF">FFV09_18045</name>
</gene>
<protein>
    <recommendedName>
        <fullName evidence="3">Methyl-accepting transducer domain-containing protein</fullName>
    </recommendedName>
</protein>
<dbReference type="InterPro" id="IPR004089">
    <property type="entry name" value="MCPsignal_dom"/>
</dbReference>
<dbReference type="Gene3D" id="1.10.287.950">
    <property type="entry name" value="Methyl-accepting chemotaxis protein"/>
    <property type="match status" value="1"/>
</dbReference>
<reference evidence="4 5" key="1">
    <citation type="submission" date="2019-06" db="EMBL/GenBank/DDBJ databases">
        <title>Saccharibacillus brassicae sp. nov., an endophytic bacterium isolated from Chinese cabbage seeds (Brassica pekinensis).</title>
        <authorList>
            <person name="Jiang L."/>
            <person name="Lee J."/>
            <person name="Kim S.W."/>
        </authorList>
    </citation>
    <scope>NUCLEOTIDE SEQUENCE [LARGE SCALE GENOMIC DNA]</scope>
    <source>
        <strain evidence="5">KCTC 43072 / ATSA2</strain>
    </source>
</reference>
<dbReference type="SUPFAM" id="SSF58104">
    <property type="entry name" value="Methyl-accepting chemotaxis protein (MCP) signaling domain"/>
    <property type="match status" value="1"/>
</dbReference>
<sequence>MRDAFYRKLTGRFAPELFYDRPVAQAAGIEPLTADCGTPPAELIDIALTRGDESFADCVVLTREERCEGVLTVRDLIRMSRDLQERSARERQEQIAGSRFVLDGVSGSLSEIHAAAGGALSEAARMNRRTEEGRRALSEAGQAFAEASEAIAGQRGAIGDMLDCAREIAQATGSIRGIAGTSSLLALNASIEAARAGEAGRGFAVVAGEVRALAESTRRLSDEIGSLLERMNALSLGAASGMEEAETRIRGAAGRMGAADDEFREVSASARGSEEGGRFTFGLTESALREVGAVRQTLESSLESR</sequence>
<proteinExistence type="predicted"/>
<dbReference type="PANTHER" id="PTHR32089">
    <property type="entry name" value="METHYL-ACCEPTING CHEMOTAXIS PROTEIN MCPB"/>
    <property type="match status" value="1"/>
</dbReference>
<dbReference type="KEGG" id="saca:FFV09_18045"/>
<dbReference type="Proteomes" id="UP000316968">
    <property type="component" value="Chromosome"/>
</dbReference>
<dbReference type="EMBL" id="CP041217">
    <property type="protein sequence ID" value="QDH23835.1"/>
    <property type="molecule type" value="Genomic_DNA"/>
</dbReference>
<dbReference type="GO" id="GO:0007165">
    <property type="term" value="P:signal transduction"/>
    <property type="evidence" value="ECO:0007669"/>
    <property type="project" value="UniProtKB-KW"/>
</dbReference>
<accession>A0A4Y6V688</accession>
<dbReference type="SMART" id="SM00283">
    <property type="entry name" value="MA"/>
    <property type="match status" value="1"/>
</dbReference>
<organism evidence="4 5">
    <name type="scientific">Saccharibacillus brassicae</name>
    <dbReference type="NCBI Taxonomy" id="2583377"/>
    <lineage>
        <taxon>Bacteria</taxon>
        <taxon>Bacillati</taxon>
        <taxon>Bacillota</taxon>
        <taxon>Bacilli</taxon>
        <taxon>Bacillales</taxon>
        <taxon>Paenibacillaceae</taxon>
        <taxon>Saccharibacillus</taxon>
    </lineage>
</organism>